<dbReference type="InterPro" id="IPR046960">
    <property type="entry name" value="PPR_At4g14850-like_plant"/>
</dbReference>
<dbReference type="Gene3D" id="1.25.40.10">
    <property type="entry name" value="Tetratricopeptide repeat domain"/>
    <property type="match status" value="3"/>
</dbReference>
<proteinExistence type="inferred from homology"/>
<dbReference type="FunFam" id="1.25.40.10:FF:000344">
    <property type="entry name" value="Pentatricopeptide repeat-containing protein"/>
    <property type="match status" value="1"/>
</dbReference>
<evidence type="ECO:0000259" key="7">
    <source>
        <dbReference type="PROSITE" id="PS51263"/>
    </source>
</evidence>
<dbReference type="Gramene" id="TVU28920">
    <property type="protein sequence ID" value="TVU28920"/>
    <property type="gene ID" value="EJB05_20458"/>
</dbReference>
<dbReference type="FunFam" id="3.40.20.10:FF:000025">
    <property type="entry name" value="Actin-depolymerizing factor 2"/>
    <property type="match status" value="1"/>
</dbReference>
<evidence type="ECO:0000256" key="3">
    <source>
        <dbReference type="ARBA" id="ARBA00022946"/>
    </source>
</evidence>
<evidence type="ECO:0000256" key="4">
    <source>
        <dbReference type="ARBA" id="ARBA00023203"/>
    </source>
</evidence>
<feature type="non-terminal residue" evidence="8">
    <location>
        <position position="1"/>
    </location>
</feature>
<dbReference type="GO" id="GO:0003723">
    <property type="term" value="F:RNA binding"/>
    <property type="evidence" value="ECO:0007669"/>
    <property type="project" value="InterPro"/>
</dbReference>
<dbReference type="SUPFAM" id="SSF55753">
    <property type="entry name" value="Actin depolymerizing proteins"/>
    <property type="match status" value="1"/>
</dbReference>
<dbReference type="InterPro" id="IPR002885">
    <property type="entry name" value="PPR_rpt"/>
</dbReference>
<protein>
    <recommendedName>
        <fullName evidence="7">ADF-H domain-containing protein</fullName>
    </recommendedName>
</protein>
<dbReference type="InterPro" id="IPR029006">
    <property type="entry name" value="ADF-H/Gelsolin-like_dom_sf"/>
</dbReference>
<evidence type="ECO:0000256" key="2">
    <source>
        <dbReference type="ARBA" id="ARBA00022737"/>
    </source>
</evidence>
<dbReference type="NCBIfam" id="TIGR00756">
    <property type="entry name" value="PPR"/>
    <property type="match status" value="4"/>
</dbReference>
<feature type="repeat" description="PPR" evidence="6">
    <location>
        <begin position="375"/>
        <end position="409"/>
    </location>
</feature>
<gene>
    <name evidence="8" type="ORF">EJB05_20458</name>
</gene>
<evidence type="ECO:0000256" key="5">
    <source>
        <dbReference type="ARBA" id="ARBA00059193"/>
    </source>
</evidence>
<evidence type="ECO:0000313" key="9">
    <source>
        <dbReference type="Proteomes" id="UP000324897"/>
    </source>
</evidence>
<dbReference type="GO" id="GO:0003779">
    <property type="term" value="F:actin binding"/>
    <property type="evidence" value="ECO:0007669"/>
    <property type="project" value="UniProtKB-KW"/>
</dbReference>
<dbReference type="PANTHER" id="PTHR47926">
    <property type="entry name" value="PENTATRICOPEPTIDE REPEAT-CONTAINING PROTEIN"/>
    <property type="match status" value="1"/>
</dbReference>
<feature type="repeat" description="PPR" evidence="6">
    <location>
        <begin position="172"/>
        <end position="206"/>
    </location>
</feature>
<dbReference type="AlphaFoldDB" id="A0A5J9V0T0"/>
<dbReference type="OrthoDB" id="185373at2759"/>
<dbReference type="PROSITE" id="PS51375">
    <property type="entry name" value="PPR"/>
    <property type="match status" value="3"/>
</dbReference>
<dbReference type="GO" id="GO:0009451">
    <property type="term" value="P:RNA modification"/>
    <property type="evidence" value="ECO:0007669"/>
    <property type="project" value="InterPro"/>
</dbReference>
<evidence type="ECO:0000256" key="1">
    <source>
        <dbReference type="ARBA" id="ARBA00006844"/>
    </source>
</evidence>
<feature type="domain" description="ADF-H" evidence="7">
    <location>
        <begin position="690"/>
        <end position="824"/>
    </location>
</feature>
<dbReference type="GO" id="GO:0015629">
    <property type="term" value="C:actin cytoskeleton"/>
    <property type="evidence" value="ECO:0007669"/>
    <property type="project" value="InterPro"/>
</dbReference>
<keyword evidence="4" id="KW-0009">Actin-binding</keyword>
<dbReference type="CDD" id="cd11286">
    <property type="entry name" value="ADF_cofilin_like"/>
    <property type="match status" value="1"/>
</dbReference>
<dbReference type="InterPro" id="IPR017904">
    <property type="entry name" value="ADF/Cofilin"/>
</dbReference>
<dbReference type="EMBL" id="RWGY01000011">
    <property type="protein sequence ID" value="TVU28920.1"/>
    <property type="molecule type" value="Genomic_DNA"/>
</dbReference>
<dbReference type="InterPro" id="IPR046848">
    <property type="entry name" value="E_motif"/>
</dbReference>
<dbReference type="GO" id="GO:0030042">
    <property type="term" value="P:actin filament depolymerization"/>
    <property type="evidence" value="ECO:0007669"/>
    <property type="project" value="InterPro"/>
</dbReference>
<name>A0A5J9V0T0_9POAL</name>
<dbReference type="PANTHER" id="PTHR47926:SF493">
    <property type="entry name" value="PENTATRICOPEPTIDE REPEAT-CONTAINING PROTEIN"/>
    <property type="match status" value="1"/>
</dbReference>
<accession>A0A5J9V0T0</accession>
<dbReference type="SMART" id="SM00102">
    <property type="entry name" value="ADF"/>
    <property type="match status" value="1"/>
</dbReference>
<dbReference type="PROSITE" id="PS51263">
    <property type="entry name" value="ADF_H"/>
    <property type="match status" value="1"/>
</dbReference>
<comment type="similarity">
    <text evidence="1">Belongs to the actin-binding proteins ADF family.</text>
</comment>
<dbReference type="Pfam" id="PF13041">
    <property type="entry name" value="PPR_2"/>
    <property type="match status" value="1"/>
</dbReference>
<dbReference type="InterPro" id="IPR011990">
    <property type="entry name" value="TPR-like_helical_dom_sf"/>
</dbReference>
<comment type="function">
    <text evidence="5">Actin-depolymerizing protein. Severs actin filaments (F-actin) and binds to actin monomers.</text>
</comment>
<organism evidence="8 9">
    <name type="scientific">Eragrostis curvula</name>
    <name type="common">weeping love grass</name>
    <dbReference type="NCBI Taxonomy" id="38414"/>
    <lineage>
        <taxon>Eukaryota</taxon>
        <taxon>Viridiplantae</taxon>
        <taxon>Streptophyta</taxon>
        <taxon>Embryophyta</taxon>
        <taxon>Tracheophyta</taxon>
        <taxon>Spermatophyta</taxon>
        <taxon>Magnoliopsida</taxon>
        <taxon>Liliopsida</taxon>
        <taxon>Poales</taxon>
        <taxon>Poaceae</taxon>
        <taxon>PACMAD clade</taxon>
        <taxon>Chloridoideae</taxon>
        <taxon>Eragrostideae</taxon>
        <taxon>Eragrostidinae</taxon>
        <taxon>Eragrostis</taxon>
    </lineage>
</organism>
<keyword evidence="2" id="KW-0677">Repeat</keyword>
<evidence type="ECO:0000313" key="8">
    <source>
        <dbReference type="EMBL" id="TVU28920.1"/>
    </source>
</evidence>
<sequence length="824" mass="91169">MTAIRLVRQCLTLLLHSKNSATPLPPATVARLHALLLTSGHLHDHGLRLLFFSYCACDRPFHAQNLLDGVPHPPPVSYSNTLFRSYTALRFHREALVLYSQMCYFDHLTFPFAAKACAGLRLGHHGRAVHCRALSAGFGGDTYVQNALVSMYMMCGDVATASAVFGAMQNRTVVSWNTVIARYAKNGCAERALEVFGKMVDGGVGIDRATVVSVLPACAQAKDLRMGRTVHRLVEERGLGAYAAVKNALIDMYGKCGSLEDARRVFDDDKCDKDVISWTAMIGAYALNDHASEALALGCDMLMISKSWPNGVTMACLLSASASLLSRKHAKCTHALCIRLGLELDIVVETALVDTYAKCGSLKLMELIVESGSRRTETWNAAISGYTQRRREMKAINLFKRMIAESVRPDSVTMASVLPAYAESADLIQAKNIHCCLLILGFWEHRDCHRTTIIAGYGMHGHARTAILLYDRMAELGVKPNSVTIASLMYSCSHTGMIDEGLRLFNDMRNVHGPMPNADHYSCLVDMLGRAGTIEEAYHLIEDMPFKPSTSLWGALLGACVLHDNVEFGEIAAKHLFELEPENTGNYVLLAKVYAAAGRWQDVQDLRRMMVERGLGKEQGSSAVDFSTSLSLLITPSFISKLKEGRESINHGEYIRSLSSFVLPVNVVQEMHSDVVGSFMGLPCCKSNSASGMAVCDECKLKFQELKAKRSFRFIVFKINEKVQQVVVDRLGEPGESYDDFSACLPADECRYAVFDFDFVTDENCQKSKIFFISWAPDTSRVRSKMLYASSKDRFKRELDGIQVELQATDPSEMSMDIIKSRAL</sequence>
<comment type="caution">
    <text evidence="8">The sequence shown here is derived from an EMBL/GenBank/DDBJ whole genome shotgun (WGS) entry which is preliminary data.</text>
</comment>
<dbReference type="Gene3D" id="3.40.20.10">
    <property type="entry name" value="Severin"/>
    <property type="match status" value="1"/>
</dbReference>
<dbReference type="FunFam" id="1.25.40.10:FF:000090">
    <property type="entry name" value="Pentatricopeptide repeat-containing protein, chloroplastic"/>
    <property type="match status" value="1"/>
</dbReference>
<dbReference type="Proteomes" id="UP000324897">
    <property type="component" value="Chromosome 1"/>
</dbReference>
<feature type="repeat" description="PPR" evidence="6">
    <location>
        <begin position="481"/>
        <end position="515"/>
    </location>
</feature>
<reference evidence="8 9" key="1">
    <citation type="journal article" date="2019" name="Sci. Rep.">
        <title>A high-quality genome of Eragrostis curvula grass provides insights into Poaceae evolution and supports new strategies to enhance forage quality.</title>
        <authorList>
            <person name="Carballo J."/>
            <person name="Santos B.A.C.M."/>
            <person name="Zappacosta D."/>
            <person name="Garbus I."/>
            <person name="Selva J.P."/>
            <person name="Gallo C.A."/>
            <person name="Diaz A."/>
            <person name="Albertini E."/>
            <person name="Caccamo M."/>
            <person name="Echenique V."/>
        </authorList>
    </citation>
    <scope>NUCLEOTIDE SEQUENCE [LARGE SCALE GENOMIC DNA]</scope>
    <source>
        <strain evidence="9">cv. Victoria</strain>
        <tissue evidence="8">Leaf</tissue>
    </source>
</reference>
<keyword evidence="3" id="KW-0809">Transit peptide</keyword>
<dbReference type="Pfam" id="PF20431">
    <property type="entry name" value="E_motif"/>
    <property type="match status" value="1"/>
</dbReference>
<evidence type="ECO:0000256" key="6">
    <source>
        <dbReference type="PROSITE-ProRule" id="PRU00708"/>
    </source>
</evidence>
<dbReference type="Pfam" id="PF01535">
    <property type="entry name" value="PPR"/>
    <property type="match status" value="6"/>
</dbReference>
<dbReference type="Pfam" id="PF00241">
    <property type="entry name" value="Cofilin_ADF"/>
    <property type="match status" value="1"/>
</dbReference>
<keyword evidence="9" id="KW-1185">Reference proteome</keyword>
<dbReference type="InterPro" id="IPR002108">
    <property type="entry name" value="ADF-H"/>
</dbReference>